<dbReference type="InterPro" id="IPR011990">
    <property type="entry name" value="TPR-like_helical_dom_sf"/>
</dbReference>
<evidence type="ECO:0000256" key="3">
    <source>
        <dbReference type="PROSITE-ProRule" id="PRU00339"/>
    </source>
</evidence>
<feature type="domain" description="PPIase cyclophilin-type" evidence="4">
    <location>
        <begin position="1"/>
        <end position="66"/>
    </location>
</feature>
<dbReference type="Gene3D" id="1.25.40.10">
    <property type="entry name" value="Tetratricopeptide repeat domain"/>
    <property type="match status" value="1"/>
</dbReference>
<gene>
    <name evidence="5" type="ORF">HF086_012797</name>
</gene>
<reference evidence="5" key="1">
    <citation type="journal article" date="2021" name="G3 (Bethesda)">
        <title>Genome and transcriptome analysis of the beet armyworm Spodoptera exigua reveals targets for pest control. .</title>
        <authorList>
            <person name="Simon S."/>
            <person name="Breeschoten T."/>
            <person name="Jansen H.J."/>
            <person name="Dirks R.P."/>
            <person name="Schranz M.E."/>
            <person name="Ros V.I.D."/>
        </authorList>
    </citation>
    <scope>NUCLEOTIDE SEQUENCE</scope>
    <source>
        <strain evidence="5">TB_SE_WUR_2020</strain>
    </source>
</reference>
<dbReference type="SUPFAM" id="SSF50891">
    <property type="entry name" value="Cyclophilin-like"/>
    <property type="match status" value="1"/>
</dbReference>
<keyword evidence="1" id="KW-0677">Repeat</keyword>
<dbReference type="PROSITE" id="PS50072">
    <property type="entry name" value="CSA_PPIASE_2"/>
    <property type="match status" value="1"/>
</dbReference>
<evidence type="ECO:0000259" key="4">
    <source>
        <dbReference type="PROSITE" id="PS50072"/>
    </source>
</evidence>
<dbReference type="Gene3D" id="2.40.100.10">
    <property type="entry name" value="Cyclophilin-like"/>
    <property type="match status" value="1"/>
</dbReference>
<evidence type="ECO:0000313" key="5">
    <source>
        <dbReference type="EMBL" id="KAH9638844.1"/>
    </source>
</evidence>
<organism evidence="5 6">
    <name type="scientific">Spodoptera exigua</name>
    <name type="common">Beet armyworm</name>
    <name type="synonym">Noctua fulgens</name>
    <dbReference type="NCBI Taxonomy" id="7107"/>
    <lineage>
        <taxon>Eukaryota</taxon>
        <taxon>Metazoa</taxon>
        <taxon>Ecdysozoa</taxon>
        <taxon>Arthropoda</taxon>
        <taxon>Hexapoda</taxon>
        <taxon>Insecta</taxon>
        <taxon>Pterygota</taxon>
        <taxon>Neoptera</taxon>
        <taxon>Endopterygota</taxon>
        <taxon>Lepidoptera</taxon>
        <taxon>Glossata</taxon>
        <taxon>Ditrysia</taxon>
        <taxon>Noctuoidea</taxon>
        <taxon>Noctuidae</taxon>
        <taxon>Amphipyrinae</taxon>
        <taxon>Spodoptera</taxon>
    </lineage>
</organism>
<protein>
    <recommendedName>
        <fullName evidence="4">PPIase cyclophilin-type domain-containing protein</fullName>
    </recommendedName>
</protein>
<keyword evidence="2 3" id="KW-0802">TPR repeat</keyword>
<dbReference type="AlphaFoldDB" id="A0A922MM20"/>
<evidence type="ECO:0000256" key="1">
    <source>
        <dbReference type="ARBA" id="ARBA00022737"/>
    </source>
</evidence>
<name>A0A922MM20_SPOEX</name>
<evidence type="ECO:0000313" key="6">
    <source>
        <dbReference type="Proteomes" id="UP000814243"/>
    </source>
</evidence>
<dbReference type="PANTHER" id="PTHR11242">
    <property type="entry name" value="ARYL HYDROCARBON RECEPTOR INTERACTING PROTEIN RELATED"/>
    <property type="match status" value="1"/>
</dbReference>
<dbReference type="EMBL" id="JACEFF010000368">
    <property type="protein sequence ID" value="KAH9638844.1"/>
    <property type="molecule type" value="Genomic_DNA"/>
</dbReference>
<evidence type="ECO:0000256" key="2">
    <source>
        <dbReference type="ARBA" id="ARBA00022803"/>
    </source>
</evidence>
<dbReference type="InterPro" id="IPR029000">
    <property type="entry name" value="Cyclophilin-like_dom_sf"/>
</dbReference>
<proteinExistence type="predicted"/>
<dbReference type="InterPro" id="IPR019734">
    <property type="entry name" value="TPR_rpt"/>
</dbReference>
<sequence>MANSGRPNTNGSQFCITTVPCAHLDGTNVVFGEVMAGLGIVREIQRYGDGDLCRPTVDCVIEECGEIISSEWDVSCCDGTGDKLPEYPEDYRDENVTVLEIDPRNEKALYRRGQANYALKNYDDALMDLRLADKVSPNNKAVQKLLDEVRLTNKSYNDVQKQRLSKFFREQKEAFIEITCEIADH</sequence>
<comment type="caution">
    <text evidence="5">The sequence shown here is derived from an EMBL/GenBank/DDBJ whole genome shotgun (WGS) entry which is preliminary data.</text>
</comment>
<dbReference type="SUPFAM" id="SSF48452">
    <property type="entry name" value="TPR-like"/>
    <property type="match status" value="1"/>
</dbReference>
<dbReference type="Pfam" id="PF00160">
    <property type="entry name" value="Pro_isomerase"/>
    <property type="match status" value="1"/>
</dbReference>
<dbReference type="PROSITE" id="PS50005">
    <property type="entry name" value="TPR"/>
    <property type="match status" value="1"/>
</dbReference>
<accession>A0A922MM20</accession>
<feature type="repeat" description="TPR" evidence="3">
    <location>
        <begin position="106"/>
        <end position="139"/>
    </location>
</feature>
<dbReference type="GO" id="GO:0003755">
    <property type="term" value="F:peptidyl-prolyl cis-trans isomerase activity"/>
    <property type="evidence" value="ECO:0007669"/>
    <property type="project" value="InterPro"/>
</dbReference>
<dbReference type="InterPro" id="IPR039663">
    <property type="entry name" value="AIP/AIPL1/TTC9"/>
</dbReference>
<dbReference type="PANTHER" id="PTHR11242:SF0">
    <property type="entry name" value="TPR_REGION DOMAIN-CONTAINING PROTEIN"/>
    <property type="match status" value="1"/>
</dbReference>
<dbReference type="InterPro" id="IPR002130">
    <property type="entry name" value="Cyclophilin-type_PPIase_dom"/>
</dbReference>
<dbReference type="Proteomes" id="UP000814243">
    <property type="component" value="Unassembled WGS sequence"/>
</dbReference>